<dbReference type="AlphaFoldDB" id="Q7U5F2"/>
<organism evidence="2 3">
    <name type="scientific">Parasynechococcus marenigrum (strain WH8102)</name>
    <dbReference type="NCBI Taxonomy" id="84588"/>
    <lineage>
        <taxon>Bacteria</taxon>
        <taxon>Bacillati</taxon>
        <taxon>Cyanobacteriota</taxon>
        <taxon>Cyanophyceae</taxon>
        <taxon>Synechococcales</taxon>
        <taxon>Prochlorococcaceae</taxon>
        <taxon>Parasynechococcus</taxon>
        <taxon>Parasynechococcus marenigrum</taxon>
    </lineage>
</organism>
<feature type="region of interest" description="Disordered" evidence="1">
    <location>
        <begin position="1"/>
        <end position="56"/>
    </location>
</feature>
<gene>
    <name evidence="2" type="ordered locus">SYNW1755</name>
</gene>
<evidence type="ECO:0000256" key="1">
    <source>
        <dbReference type="SAM" id="MobiDB-lite"/>
    </source>
</evidence>
<accession>Q7U5F2</accession>
<feature type="compositionally biased region" description="Polar residues" evidence="1">
    <location>
        <begin position="9"/>
        <end position="18"/>
    </location>
</feature>
<sequence>MLRSIAESGASNHLSLTEQRTHPEDQCRDSFQRSDQKDQHHRHEGGRANTTPRITDMSFDNDVRVVRAQQETIMRLLAQTITQMMALHGVSKEPGCASSVELIVSRWHNR</sequence>
<proteinExistence type="predicted"/>
<dbReference type="KEGG" id="syw:SYNW1755"/>
<dbReference type="HOGENOM" id="CLU_2169833_0_0_3"/>
<reference evidence="2 3" key="1">
    <citation type="journal article" date="2003" name="Nature">
        <title>The genome of a motile marine Synechococcus.</title>
        <authorList>
            <person name="Palenik B."/>
            <person name="Brahamsha B."/>
            <person name="Larimer F."/>
            <person name="Land M."/>
            <person name="Hauser L."/>
            <person name="Chain P."/>
            <person name="Lamerdin J."/>
            <person name="Regala W."/>
            <person name="Allen E.A."/>
            <person name="McCarren J."/>
            <person name="Paulsen I."/>
            <person name="Dufresne A."/>
            <person name="Partensky F."/>
            <person name="Webb E."/>
            <person name="Waterbury J."/>
        </authorList>
    </citation>
    <scope>NUCLEOTIDE SEQUENCE [LARGE SCALE GENOMIC DNA]</scope>
    <source>
        <strain evidence="2 3">WH8102</strain>
    </source>
</reference>
<dbReference type="STRING" id="84588.SYNW1755"/>
<feature type="compositionally biased region" description="Basic and acidic residues" evidence="1">
    <location>
        <begin position="19"/>
        <end position="38"/>
    </location>
</feature>
<keyword evidence="3" id="KW-1185">Reference proteome</keyword>
<dbReference type="Proteomes" id="UP000001422">
    <property type="component" value="Chromosome"/>
</dbReference>
<evidence type="ECO:0000313" key="3">
    <source>
        <dbReference type="Proteomes" id="UP000001422"/>
    </source>
</evidence>
<dbReference type="EMBL" id="BX569693">
    <property type="protein sequence ID" value="CAE08270.1"/>
    <property type="molecule type" value="Genomic_DNA"/>
</dbReference>
<protein>
    <submittedName>
        <fullName evidence="2">Uncharacterized protein</fullName>
    </submittedName>
</protein>
<name>Q7U5F2_PARMW</name>
<evidence type="ECO:0000313" key="2">
    <source>
        <dbReference type="EMBL" id="CAE08270.1"/>
    </source>
</evidence>